<feature type="region of interest" description="Disordered" evidence="2">
    <location>
        <begin position="1197"/>
        <end position="1228"/>
    </location>
</feature>
<feature type="compositionally biased region" description="Basic and acidic residues" evidence="2">
    <location>
        <begin position="729"/>
        <end position="738"/>
    </location>
</feature>
<feature type="compositionally biased region" description="Basic and acidic residues" evidence="2">
    <location>
        <begin position="7"/>
        <end position="17"/>
    </location>
</feature>
<feature type="compositionally biased region" description="Basic and acidic residues" evidence="2">
    <location>
        <begin position="822"/>
        <end position="848"/>
    </location>
</feature>
<feature type="compositionally biased region" description="Basic and acidic residues" evidence="2">
    <location>
        <begin position="903"/>
        <end position="917"/>
    </location>
</feature>
<reference evidence="3 4" key="1">
    <citation type="journal article" date="2015" name="Genome Biol. Evol.">
        <title>Comparative Genomics of a Bacterivorous Green Alga Reveals Evolutionary Causalities and Consequences of Phago-Mixotrophic Mode of Nutrition.</title>
        <authorList>
            <person name="Burns J.A."/>
            <person name="Paasch A."/>
            <person name="Narechania A."/>
            <person name="Kim E."/>
        </authorList>
    </citation>
    <scope>NUCLEOTIDE SEQUENCE [LARGE SCALE GENOMIC DNA]</scope>
    <source>
        <strain evidence="3 4">PLY_AMNH</strain>
    </source>
</reference>
<dbReference type="EMBL" id="LGRX02003667">
    <property type="protein sequence ID" value="KAK3281889.1"/>
    <property type="molecule type" value="Genomic_DNA"/>
</dbReference>
<feature type="coiled-coil region" evidence="1">
    <location>
        <begin position="1075"/>
        <end position="1109"/>
    </location>
</feature>
<feature type="region of interest" description="Disordered" evidence="2">
    <location>
        <begin position="729"/>
        <end position="783"/>
    </location>
</feature>
<keyword evidence="1" id="KW-0175">Coiled coil</keyword>
<evidence type="ECO:0000313" key="3">
    <source>
        <dbReference type="EMBL" id="KAK3281889.1"/>
    </source>
</evidence>
<evidence type="ECO:0000256" key="2">
    <source>
        <dbReference type="SAM" id="MobiDB-lite"/>
    </source>
</evidence>
<feature type="region of interest" description="Disordered" evidence="2">
    <location>
        <begin position="1"/>
        <end position="159"/>
    </location>
</feature>
<feature type="compositionally biased region" description="Polar residues" evidence="2">
    <location>
        <begin position="860"/>
        <end position="879"/>
    </location>
</feature>
<proteinExistence type="predicted"/>
<accession>A0AAE0GPE8</accession>
<feature type="compositionally biased region" description="Polar residues" evidence="2">
    <location>
        <begin position="941"/>
        <end position="952"/>
    </location>
</feature>
<feature type="compositionally biased region" description="Low complexity" evidence="2">
    <location>
        <begin position="139"/>
        <end position="153"/>
    </location>
</feature>
<protein>
    <submittedName>
        <fullName evidence="3">Uncharacterized protein</fullName>
    </submittedName>
</protein>
<feature type="compositionally biased region" description="Acidic residues" evidence="2">
    <location>
        <begin position="746"/>
        <end position="768"/>
    </location>
</feature>
<dbReference type="Proteomes" id="UP001190700">
    <property type="component" value="Unassembled WGS sequence"/>
</dbReference>
<name>A0AAE0GPE8_9CHLO</name>
<gene>
    <name evidence="3" type="ORF">CYMTET_10350</name>
</gene>
<organism evidence="3 4">
    <name type="scientific">Cymbomonas tetramitiformis</name>
    <dbReference type="NCBI Taxonomy" id="36881"/>
    <lineage>
        <taxon>Eukaryota</taxon>
        <taxon>Viridiplantae</taxon>
        <taxon>Chlorophyta</taxon>
        <taxon>Pyramimonadophyceae</taxon>
        <taxon>Pyramimonadales</taxon>
        <taxon>Pyramimonadaceae</taxon>
        <taxon>Cymbomonas</taxon>
    </lineage>
</organism>
<keyword evidence="4" id="KW-1185">Reference proteome</keyword>
<feature type="coiled-coil region" evidence="1">
    <location>
        <begin position="452"/>
        <end position="536"/>
    </location>
</feature>
<feature type="compositionally biased region" description="Basic and acidic residues" evidence="2">
    <location>
        <begin position="995"/>
        <end position="1004"/>
    </location>
</feature>
<feature type="compositionally biased region" description="Polar residues" evidence="2">
    <location>
        <begin position="18"/>
        <end position="27"/>
    </location>
</feature>
<evidence type="ECO:0000313" key="4">
    <source>
        <dbReference type="Proteomes" id="UP001190700"/>
    </source>
</evidence>
<feature type="coiled-coil region" evidence="1">
    <location>
        <begin position="387"/>
        <end position="414"/>
    </location>
</feature>
<feature type="region of interest" description="Disordered" evidence="2">
    <location>
        <begin position="806"/>
        <end position="1069"/>
    </location>
</feature>
<sequence length="1707" mass="187190">MLSGRKPNGEWRHRVNSEESSADSNNFPALASLPTPPDSSGARVLSSAQKTRNRRKRQLSKFLVIANEKGKKWRRPARDGDSAGEMSHTAKLSATCAEAPDAARPPARPPPGTPASRSSPRAQSIKNRASSFKPPAGQRPPSSRPPTGSSLSRCGTATSRGRTFVVSKVHKGFPVKRALYVPKLNHYPTPPKEVLRPSGATESATFPSLPSKTSIGVQATPCPWTRFYVNDQSKGSKHSHFKYFDVVNPSLGGAEVSSEFPGSLQLVDPLPEWASDMWERLYYIPLKAHPQTLEHGAAVDPASVNEWPKIHVASEDLLENVHEWDLPDKQLFSEEHTAQRLYLEDFCKYLSLLRPRSDLDHMPLAALRNGLLYYLASQMKSAAAFFEKRMEDRVKKLESLVDELLDQMREMTEVHKTEVSDMEDKHTEDSKLQLRVASHAAKFASAVIKSKASNAQREIEVAKAKLHALKSQLISLEAAKKKELQNAQQEADTLRAELEASRAAAETQHRADAGLLHAKDATCNSLTARVEQLEQEVRGLKPYAKLGQKAEVIFDQAEEESKAYTKWRRGFAKRMKEQKSYSEERIHKMESHMQSLIHAARERGDMYEVNRLTEIREAQQKQHRLQEELQLLYSKAEFTNSQLSEQLLSLKAKLWKQDVDNNKYWQKSAQNIAACNVELTEAQHDLLRRCHEGSLSEASQVQLSAVMARIKGHLNFLSADLQGMEHMAFEDQQKRQEEVAQSTDAAEVETEAEMAESTAIDDDPEDLTADGGRPTGSSATESAWAESWNLKEDIDRLHSPSISFLQRIKGGSPEGGGASGVKAERSGPEEDPEADARANGKGTEDGDSKGAMPLLLQRTAGRNASNPDLSTSKTSTSTEGAVPFSAQVSASAFETASDAGKGLARDAAKPDDRKESADSALPKPSVQQSSPSAALGDSQKESGNPFRSNRALSQLPPLVASEGMPNPPTDDLDSARGKLRSEGQGGTTADSCESAEAKLSRRPADSGVAGGLRSDPGMPSHAEARGGAPTLTPLCARDAAQESLEAGESVPVKSGAPSGGGGAVERVQTADRELVSSLVESKKQLEGEVGRLRAEAAELRARLAGSEQAKAKLGLKAKMMGLLQKNANRERKEGGRNAAGEEPPEEISASFERHSEALDAMKSRLAMISTSDRHGDKSSHIIGDLHNLIGQAKKNEEEFREATSRARALMSSKSASSDTLGKADQRSTPTAASIQAVVDADSAVNGQRWGRVALRSVAEHSMRDFFKKQEEITQQINKLTMLERMEDRGELQEFVSTFTESARDTAKMMKNATKRIMDRKLWQPADIRFIIDMFKPSDENQPLSLQEIKEACITASEHIRGTLGEAQLMVAHVTFDPTPEDGDGPELEDNPDTYDDNLFCVNTMTSGFPILVEEGDFLPMDPSTLYYLACNAGKEMAQQIGDSILKVIPVRLPSTIALKTFGSVWGIIAVVIQPELLPKMDRLVAAMRTGLTEAVIKNLAALGDHINEIEDRTAVQKMKLKTRFTHMAFNGANITELETEIETALQCKAQLEHFMFKNKQLGSMLAELKKSSVVSRPVLAVVVSTLLLLGETSLLPIFDHGIPTHHNGLKSAWLRVRKVFNDSIVERGKKKERNILQRMRDCNAVQVTLPSDAVFSLISSVGDIANQKTLKTALKVVPCLDEWNCIIFGIMLVRRIITGETRRGGAA</sequence>
<comment type="caution">
    <text evidence="3">The sequence shown here is derived from an EMBL/GenBank/DDBJ whole genome shotgun (WGS) entry which is preliminary data.</text>
</comment>
<feature type="region of interest" description="Disordered" evidence="2">
    <location>
        <begin position="1127"/>
        <end position="1149"/>
    </location>
</feature>
<evidence type="ECO:0000256" key="1">
    <source>
        <dbReference type="SAM" id="Coils"/>
    </source>
</evidence>